<evidence type="ECO:0000313" key="2">
    <source>
        <dbReference type="Proteomes" id="UP000229340"/>
    </source>
</evidence>
<protein>
    <submittedName>
        <fullName evidence="1">Uncharacterized protein</fullName>
    </submittedName>
</protein>
<evidence type="ECO:0000313" key="1">
    <source>
        <dbReference type="EMBL" id="ATR79730.2"/>
    </source>
</evidence>
<proteinExistence type="predicted"/>
<gene>
    <name evidence="1" type="ORF">NP7_10220</name>
</gene>
<accession>A0A2D2LXM8</accession>
<dbReference type="AlphaFoldDB" id="A0A2D2LXM8"/>
<sequence length="148" mass="17290">MQVYKSIITHWASKMEQSKDAIVFSYEDEELPPDILSLYFGDSFIKGALQYIFIVFGTNPPLIEQKIGQQLSPMIDNARFIEFNQLLENLSHSVMNPDTVHVPLSQQEIHWIEQLPKHFFAEWLLFYLDNNVKPFANRLEHAFAIFEG</sequence>
<dbReference type="EMBL" id="CP024444">
    <property type="protein sequence ID" value="ATR79730.2"/>
    <property type="molecule type" value="Genomic_DNA"/>
</dbReference>
<reference evidence="2" key="1">
    <citation type="submission" date="2017-10" db="EMBL/GenBank/DDBJ databases">
        <title>Complete genome sequence of Moraxella osloensis NP7 isolated from human skin.</title>
        <authorList>
            <person name="Lee K."/>
            <person name="Lim J.Y."/>
            <person name="Hwang I."/>
        </authorList>
    </citation>
    <scope>NUCLEOTIDE SEQUENCE [LARGE SCALE GENOMIC DNA]</scope>
    <source>
        <strain evidence="2">NP7</strain>
        <plasmid evidence="2">pnp7-1</plasmid>
    </source>
</reference>
<keyword evidence="1" id="KW-0614">Plasmid</keyword>
<dbReference type="Proteomes" id="UP000229340">
    <property type="component" value="Plasmid pNP7-1"/>
</dbReference>
<organism evidence="1 2">
    <name type="scientific">Faucicola osloensis</name>
    <name type="common">Moraxella osloensis</name>
    <dbReference type="NCBI Taxonomy" id="34062"/>
    <lineage>
        <taxon>Bacteria</taxon>
        <taxon>Pseudomonadati</taxon>
        <taxon>Pseudomonadota</taxon>
        <taxon>Gammaproteobacteria</taxon>
        <taxon>Moraxellales</taxon>
        <taxon>Moraxellaceae</taxon>
        <taxon>Faucicola</taxon>
    </lineage>
</organism>
<name>A0A2D2LXM8_FAUOS</name>
<dbReference type="RefSeq" id="WP_138019635.1">
    <property type="nucleotide sequence ID" value="NZ_CP024444.1"/>
</dbReference>
<geneLocation type="plasmid" evidence="2">
    <name>pnp7-1</name>
</geneLocation>